<feature type="non-terminal residue" evidence="1">
    <location>
        <position position="1"/>
    </location>
</feature>
<dbReference type="Proteomes" id="UP000749646">
    <property type="component" value="Unassembled WGS sequence"/>
</dbReference>
<name>A0A9P6M834_9FUNG</name>
<accession>A0A9P6M834</accession>
<keyword evidence="2" id="KW-1185">Reference proteome</keyword>
<organism evidence="1 2">
    <name type="scientific">Modicella reniformis</name>
    <dbReference type="NCBI Taxonomy" id="1440133"/>
    <lineage>
        <taxon>Eukaryota</taxon>
        <taxon>Fungi</taxon>
        <taxon>Fungi incertae sedis</taxon>
        <taxon>Mucoromycota</taxon>
        <taxon>Mortierellomycotina</taxon>
        <taxon>Mortierellomycetes</taxon>
        <taxon>Mortierellales</taxon>
        <taxon>Mortierellaceae</taxon>
        <taxon>Modicella</taxon>
    </lineage>
</organism>
<dbReference type="AlphaFoldDB" id="A0A9P6M834"/>
<proteinExistence type="predicted"/>
<evidence type="ECO:0000313" key="2">
    <source>
        <dbReference type="Proteomes" id="UP000749646"/>
    </source>
</evidence>
<gene>
    <name evidence="1" type="ORF">BGZ65_008346</name>
</gene>
<reference evidence="1" key="1">
    <citation type="journal article" date="2020" name="Fungal Divers.">
        <title>Resolving the Mortierellaceae phylogeny through synthesis of multi-gene phylogenetics and phylogenomics.</title>
        <authorList>
            <person name="Vandepol N."/>
            <person name="Liber J."/>
            <person name="Desiro A."/>
            <person name="Na H."/>
            <person name="Kennedy M."/>
            <person name="Barry K."/>
            <person name="Grigoriev I.V."/>
            <person name="Miller A.N."/>
            <person name="O'Donnell K."/>
            <person name="Stajich J.E."/>
            <person name="Bonito G."/>
        </authorList>
    </citation>
    <scope>NUCLEOTIDE SEQUENCE</scope>
    <source>
        <strain evidence="1">MES-2147</strain>
    </source>
</reference>
<sequence length="57" mass="6367">ATPIRALTNVTLPKANIRSVFKASFDMDKVENICKSHRLSFADMDALNRSLEVESSK</sequence>
<protein>
    <submittedName>
        <fullName evidence="1">Uncharacterized protein</fullName>
    </submittedName>
</protein>
<dbReference type="EMBL" id="JAAAHW010004357">
    <property type="protein sequence ID" value="KAF9975232.1"/>
    <property type="molecule type" value="Genomic_DNA"/>
</dbReference>
<evidence type="ECO:0000313" key="1">
    <source>
        <dbReference type="EMBL" id="KAF9975232.1"/>
    </source>
</evidence>
<comment type="caution">
    <text evidence="1">The sequence shown here is derived from an EMBL/GenBank/DDBJ whole genome shotgun (WGS) entry which is preliminary data.</text>
</comment>